<dbReference type="Gene3D" id="3.40.50.300">
    <property type="entry name" value="P-loop containing nucleotide triphosphate hydrolases"/>
    <property type="match status" value="2"/>
</dbReference>
<evidence type="ECO:0000256" key="3">
    <source>
        <dbReference type="ARBA" id="ARBA00022741"/>
    </source>
</evidence>
<keyword evidence="5 15" id="KW-0347">Helicase</keyword>
<proteinExistence type="inferred from homology"/>
<evidence type="ECO:0000256" key="9">
    <source>
        <dbReference type="ARBA" id="ARBA00034617"/>
    </source>
</evidence>
<dbReference type="GO" id="GO:0009378">
    <property type="term" value="F:four-way junction helicase activity"/>
    <property type="evidence" value="ECO:0007669"/>
    <property type="project" value="TreeGrafter"/>
</dbReference>
<keyword evidence="4 15" id="KW-0378">Hydrolase</keyword>
<protein>
    <recommendedName>
        <fullName evidence="11">ATP-dependent DNA helicase RecQ</fullName>
        <ecNumber evidence="10">5.6.2.4</ecNumber>
    </recommendedName>
    <alternativeName>
        <fullName evidence="12">DNA 3'-5' helicase RecQ</fullName>
    </alternativeName>
</protein>
<dbReference type="PATRIC" id="fig|1081904.3.peg.945"/>
<evidence type="ECO:0000256" key="10">
    <source>
        <dbReference type="ARBA" id="ARBA00034808"/>
    </source>
</evidence>
<dbReference type="EMBL" id="AWET01000018">
    <property type="protein sequence ID" value="ERK03056.1"/>
    <property type="molecule type" value="Genomic_DNA"/>
</dbReference>
<dbReference type="Proteomes" id="UP000016600">
    <property type="component" value="Unassembled WGS sequence"/>
</dbReference>
<evidence type="ECO:0000256" key="6">
    <source>
        <dbReference type="ARBA" id="ARBA00022840"/>
    </source>
</evidence>
<keyword evidence="7" id="KW-0238">DNA-binding</keyword>
<feature type="domain" description="Helicase ATP-binding" evidence="13">
    <location>
        <begin position="29"/>
        <end position="197"/>
    </location>
</feature>
<evidence type="ECO:0000313" key="16">
    <source>
        <dbReference type="Proteomes" id="UP000016600"/>
    </source>
</evidence>
<dbReference type="Pfam" id="PF00271">
    <property type="entry name" value="Helicase_C"/>
    <property type="match status" value="1"/>
</dbReference>
<comment type="catalytic activity">
    <reaction evidence="9">
        <text>Couples ATP hydrolysis with the unwinding of duplex DNA by translocating in the 3'-5' direction.</text>
        <dbReference type="EC" id="5.6.2.4"/>
    </reaction>
</comment>
<evidence type="ECO:0000256" key="7">
    <source>
        <dbReference type="ARBA" id="ARBA00023125"/>
    </source>
</evidence>
<dbReference type="SUPFAM" id="SSF52540">
    <property type="entry name" value="P-loop containing nucleoside triphosphate hydrolases"/>
    <property type="match status" value="1"/>
</dbReference>
<evidence type="ECO:0000313" key="15">
    <source>
        <dbReference type="EMBL" id="ERK03056.1"/>
    </source>
</evidence>
<dbReference type="Pfam" id="PF00270">
    <property type="entry name" value="DEAD"/>
    <property type="match status" value="1"/>
</dbReference>
<dbReference type="Gene3D" id="1.10.10.10">
    <property type="entry name" value="Winged helix-like DNA-binding domain superfamily/Winged helix DNA-binding domain"/>
    <property type="match status" value="1"/>
</dbReference>
<dbReference type="GO" id="GO:0006310">
    <property type="term" value="P:DNA recombination"/>
    <property type="evidence" value="ECO:0007669"/>
    <property type="project" value="InterPro"/>
</dbReference>
<dbReference type="InterPro" id="IPR001650">
    <property type="entry name" value="Helicase_C-like"/>
</dbReference>
<evidence type="ECO:0000256" key="12">
    <source>
        <dbReference type="ARBA" id="ARBA00044550"/>
    </source>
</evidence>
<dbReference type="InterPro" id="IPR004589">
    <property type="entry name" value="DNA_helicase_ATP-dep_RecQ"/>
</dbReference>
<comment type="caution">
    <text evidence="15">The sequence shown here is derived from an EMBL/GenBank/DDBJ whole genome shotgun (WGS) entry which is preliminary data.</text>
</comment>
<dbReference type="GO" id="GO:0005737">
    <property type="term" value="C:cytoplasm"/>
    <property type="evidence" value="ECO:0007669"/>
    <property type="project" value="TreeGrafter"/>
</dbReference>
<dbReference type="GO" id="GO:0043590">
    <property type="term" value="C:bacterial nucleoid"/>
    <property type="evidence" value="ECO:0007669"/>
    <property type="project" value="TreeGrafter"/>
</dbReference>
<dbReference type="AlphaFoldDB" id="U2LFL1"/>
<evidence type="ECO:0000256" key="4">
    <source>
        <dbReference type="ARBA" id="ARBA00022801"/>
    </source>
</evidence>
<accession>U2LFL1</accession>
<dbReference type="NCBIfam" id="TIGR00614">
    <property type="entry name" value="recQ_fam"/>
    <property type="match status" value="1"/>
</dbReference>
<sequence>MNSPIDKYIKILREYWGYEDFRDIQRDIIESIGSGRDTLGLMPTGGGKSLTFQVPALATEGVCIVITPLIALMKDQIMHLRRLGIQATAIYSGMSRQEIIKALENCIFGGVKLLYISPERLGSELFQAKLKHIRISFITVDEAHCISQWGYDFRPAYLNIAIIRRLKPGIPILALTATATPEVVDDIQTQLGFTEKNVFRMSFERKNLTYVVRHTENKEAELIHILTLVNGSAIVYVRSRRKTKEIAQLLETHQISVTFYHAGLDHAVKDNRQKDWQADNIRVIVATNAFGMGIDKPDVRTVVHIDCPDSIEAYFQEAGRAGRDGRKAYAVLLHSNNDTSKLDRRVADNFPEKDYIKKVYEHLAYYYQIGAGSGNGYTSEFDIDKFCHTFKHFPIQANAALHILERAGYIHYETDPDAAARVMFLLDRNELYRLNETNPNEEAVITSLLRTYGGLFNDYVYINEELMAQRAGLTEQQVYLNLKALSRRRILHFVPRRKMPFITYTQDREETARIHIPQAVYEERKEQLVRRILAMKQYITDNNTCRSRQLLHYFGEQHTKDCTQCDVCLNRRTNRSSANLPKQIRQEILTLLSDHLPHSIAELKTLRHSPHLLNDALRYLINEELILFEDETIRLTK</sequence>
<dbReference type="GO" id="GO:0006281">
    <property type="term" value="P:DNA repair"/>
    <property type="evidence" value="ECO:0007669"/>
    <property type="project" value="TreeGrafter"/>
</dbReference>
<keyword evidence="16" id="KW-1185">Reference proteome</keyword>
<evidence type="ECO:0000256" key="1">
    <source>
        <dbReference type="ARBA" id="ARBA00005446"/>
    </source>
</evidence>
<dbReference type="InterPro" id="IPR011545">
    <property type="entry name" value="DEAD/DEAH_box_helicase_dom"/>
</dbReference>
<keyword evidence="3" id="KW-0547">Nucleotide-binding</keyword>
<dbReference type="GO" id="GO:0003677">
    <property type="term" value="F:DNA binding"/>
    <property type="evidence" value="ECO:0007669"/>
    <property type="project" value="UniProtKB-KW"/>
</dbReference>
<dbReference type="InterPro" id="IPR032284">
    <property type="entry name" value="RecQ_Zn-bd"/>
</dbReference>
<evidence type="ECO:0000259" key="13">
    <source>
        <dbReference type="PROSITE" id="PS51192"/>
    </source>
</evidence>
<dbReference type="EC" id="5.6.2.4" evidence="10"/>
<evidence type="ECO:0000256" key="8">
    <source>
        <dbReference type="ARBA" id="ARBA00023235"/>
    </source>
</evidence>
<dbReference type="SMART" id="SM00490">
    <property type="entry name" value="HELICc"/>
    <property type="match status" value="1"/>
</dbReference>
<dbReference type="PANTHER" id="PTHR13710">
    <property type="entry name" value="DNA HELICASE RECQ FAMILY MEMBER"/>
    <property type="match status" value="1"/>
</dbReference>
<dbReference type="GO" id="GO:0030894">
    <property type="term" value="C:replisome"/>
    <property type="evidence" value="ECO:0007669"/>
    <property type="project" value="TreeGrafter"/>
</dbReference>
<dbReference type="GO" id="GO:0016787">
    <property type="term" value="F:hydrolase activity"/>
    <property type="evidence" value="ECO:0007669"/>
    <property type="project" value="UniProtKB-KW"/>
</dbReference>
<name>U2LFL1_9BACT</name>
<keyword evidence="6" id="KW-0067">ATP-binding</keyword>
<gene>
    <name evidence="15" type="ORF">HMPREF1218_1743</name>
</gene>
<dbReference type="RefSeq" id="WP_021583616.1">
    <property type="nucleotide sequence ID" value="NZ_AWET01000018.1"/>
</dbReference>
<dbReference type="GO" id="GO:0043138">
    <property type="term" value="F:3'-5' DNA helicase activity"/>
    <property type="evidence" value="ECO:0007669"/>
    <property type="project" value="UniProtKB-EC"/>
</dbReference>
<dbReference type="CDD" id="cd17920">
    <property type="entry name" value="DEXHc_RecQ"/>
    <property type="match status" value="1"/>
</dbReference>
<reference evidence="15 16" key="1">
    <citation type="submission" date="2013-08" db="EMBL/GenBank/DDBJ databases">
        <authorList>
            <person name="Durkin A.S."/>
            <person name="Haft D.R."/>
            <person name="McCorrison J."/>
            <person name="Torralba M."/>
            <person name="Gillis M."/>
            <person name="Haft D.H."/>
            <person name="Methe B."/>
            <person name="Sutton G."/>
            <person name="Nelson K.E."/>
        </authorList>
    </citation>
    <scope>NUCLEOTIDE SEQUENCE [LARGE SCALE GENOMIC DNA]</scope>
    <source>
        <strain evidence="15 16">F0068</strain>
    </source>
</reference>
<dbReference type="PROSITE" id="PS51194">
    <property type="entry name" value="HELICASE_CTER"/>
    <property type="match status" value="1"/>
</dbReference>
<dbReference type="GO" id="GO:0046872">
    <property type="term" value="F:metal ion binding"/>
    <property type="evidence" value="ECO:0007669"/>
    <property type="project" value="UniProtKB-KW"/>
</dbReference>
<evidence type="ECO:0000256" key="2">
    <source>
        <dbReference type="ARBA" id="ARBA00022723"/>
    </source>
</evidence>
<dbReference type="InterPro" id="IPR036388">
    <property type="entry name" value="WH-like_DNA-bd_sf"/>
</dbReference>
<organism evidence="15 16">
    <name type="scientific">Hoylesella pleuritidis F0068</name>
    <dbReference type="NCBI Taxonomy" id="1081904"/>
    <lineage>
        <taxon>Bacteria</taxon>
        <taxon>Pseudomonadati</taxon>
        <taxon>Bacteroidota</taxon>
        <taxon>Bacteroidia</taxon>
        <taxon>Bacteroidales</taxon>
        <taxon>Prevotellaceae</taxon>
        <taxon>Hoylesella</taxon>
    </lineage>
</organism>
<dbReference type="InterPro" id="IPR027417">
    <property type="entry name" value="P-loop_NTPase"/>
</dbReference>
<comment type="similarity">
    <text evidence="1">Belongs to the helicase family. RecQ subfamily.</text>
</comment>
<feature type="domain" description="Helicase C-terminal" evidence="14">
    <location>
        <begin position="221"/>
        <end position="367"/>
    </location>
</feature>
<dbReference type="GO" id="GO:0005524">
    <property type="term" value="F:ATP binding"/>
    <property type="evidence" value="ECO:0007669"/>
    <property type="project" value="UniProtKB-KW"/>
</dbReference>
<keyword evidence="2" id="KW-0479">Metal-binding</keyword>
<dbReference type="Pfam" id="PF16124">
    <property type="entry name" value="RecQ_Zn_bind"/>
    <property type="match status" value="1"/>
</dbReference>
<dbReference type="PROSITE" id="PS51192">
    <property type="entry name" value="HELICASE_ATP_BIND_1"/>
    <property type="match status" value="1"/>
</dbReference>
<dbReference type="InterPro" id="IPR014001">
    <property type="entry name" value="Helicase_ATP-bd"/>
</dbReference>
<dbReference type="SMART" id="SM00487">
    <property type="entry name" value="DEXDc"/>
    <property type="match status" value="1"/>
</dbReference>
<dbReference type="FunFam" id="3.40.50.300:FF:001389">
    <property type="entry name" value="ATP-dependent DNA helicase RecQ"/>
    <property type="match status" value="1"/>
</dbReference>
<keyword evidence="8" id="KW-0413">Isomerase</keyword>
<evidence type="ECO:0000256" key="5">
    <source>
        <dbReference type="ARBA" id="ARBA00022806"/>
    </source>
</evidence>
<evidence type="ECO:0000256" key="11">
    <source>
        <dbReference type="ARBA" id="ARBA00044535"/>
    </source>
</evidence>
<dbReference type="PANTHER" id="PTHR13710:SF105">
    <property type="entry name" value="ATP-DEPENDENT DNA HELICASE Q1"/>
    <property type="match status" value="1"/>
</dbReference>
<evidence type="ECO:0000259" key="14">
    <source>
        <dbReference type="PROSITE" id="PS51194"/>
    </source>
</evidence>